<organism evidence="3 4">
    <name type="scientific">Limulus polyphemus</name>
    <name type="common">Atlantic horseshoe crab</name>
    <dbReference type="NCBI Taxonomy" id="6850"/>
    <lineage>
        <taxon>Eukaryota</taxon>
        <taxon>Metazoa</taxon>
        <taxon>Ecdysozoa</taxon>
        <taxon>Arthropoda</taxon>
        <taxon>Chelicerata</taxon>
        <taxon>Merostomata</taxon>
        <taxon>Xiphosura</taxon>
        <taxon>Limulidae</taxon>
        <taxon>Limulus</taxon>
    </lineage>
</organism>
<name>A0ABM1TLH3_LIMPO</name>
<feature type="non-terminal residue" evidence="4">
    <location>
        <position position="222"/>
    </location>
</feature>
<gene>
    <name evidence="4" type="primary">LOC111089134</name>
</gene>
<dbReference type="RefSeq" id="XP_022256729.1">
    <property type="nucleotide sequence ID" value="XM_022401021.1"/>
</dbReference>
<evidence type="ECO:0000256" key="1">
    <source>
        <dbReference type="ARBA" id="ARBA00001947"/>
    </source>
</evidence>
<evidence type="ECO:0000313" key="4">
    <source>
        <dbReference type="RefSeq" id="XP_022256729.1"/>
    </source>
</evidence>
<feature type="compositionally biased region" description="Polar residues" evidence="2">
    <location>
        <begin position="118"/>
        <end position="135"/>
    </location>
</feature>
<sequence length="222" mass="24715">MRITCGGLLFFSDFDSGNLAKVEQVLHESTTSCSSSPLISPFVQTETDEDPLNHWEPQTKNDFPTFCNKDFEQQAKNQQTCVHNNQSSLLSNKKSVDHKTNSCSTKAHSVRNWGTGGKQKSSNTDSNGEKVTNSSSSISKEIVDLEFNVWTKPDCAGYPYENGNRTWFYFGVQGGPPGITVCINVMNLNRQSKLFSQGMAPVYRVVPGKATWQRIPNKPSYT</sequence>
<dbReference type="GeneID" id="111089134"/>
<dbReference type="InterPro" id="IPR050821">
    <property type="entry name" value="Cytosolic_carboxypeptidase"/>
</dbReference>
<dbReference type="Proteomes" id="UP000694941">
    <property type="component" value="Unplaced"/>
</dbReference>
<dbReference type="PANTHER" id="PTHR12756">
    <property type="entry name" value="CYTOSOLIC CARBOXYPEPTIDASE"/>
    <property type="match status" value="1"/>
</dbReference>
<dbReference type="Gene3D" id="2.60.40.3120">
    <property type="match status" value="1"/>
</dbReference>
<comment type="cofactor">
    <cofactor evidence="1">
        <name>Zn(2+)</name>
        <dbReference type="ChEBI" id="CHEBI:29105"/>
    </cofactor>
</comment>
<dbReference type="PANTHER" id="PTHR12756:SF12">
    <property type="entry name" value="CYTOSOLIC CARBOXYPEPTIDASE-LIKE PROTEIN 5"/>
    <property type="match status" value="1"/>
</dbReference>
<protein>
    <submittedName>
        <fullName evidence="4">Uncharacterized protein LOC111089134</fullName>
    </submittedName>
</protein>
<proteinExistence type="predicted"/>
<reference evidence="4" key="1">
    <citation type="submission" date="2025-08" db="UniProtKB">
        <authorList>
            <consortium name="RefSeq"/>
        </authorList>
    </citation>
    <scope>IDENTIFICATION</scope>
    <source>
        <tissue evidence="4">Muscle</tissue>
    </source>
</reference>
<evidence type="ECO:0000256" key="2">
    <source>
        <dbReference type="SAM" id="MobiDB-lite"/>
    </source>
</evidence>
<accession>A0ABM1TLH3</accession>
<evidence type="ECO:0000313" key="3">
    <source>
        <dbReference type="Proteomes" id="UP000694941"/>
    </source>
</evidence>
<feature type="region of interest" description="Disordered" evidence="2">
    <location>
        <begin position="92"/>
        <end position="135"/>
    </location>
</feature>
<keyword evidence="3" id="KW-1185">Reference proteome</keyword>